<keyword evidence="4" id="KW-0804">Transcription</keyword>
<dbReference type="GO" id="GO:0003700">
    <property type="term" value="F:DNA-binding transcription factor activity"/>
    <property type="evidence" value="ECO:0007669"/>
    <property type="project" value="InterPro"/>
</dbReference>
<evidence type="ECO:0000259" key="5">
    <source>
        <dbReference type="PROSITE" id="PS50937"/>
    </source>
</evidence>
<dbReference type="InterPro" id="IPR000551">
    <property type="entry name" value="MerR-type_HTH_dom"/>
</dbReference>
<evidence type="ECO:0000256" key="2">
    <source>
        <dbReference type="ARBA" id="ARBA00023015"/>
    </source>
</evidence>
<dbReference type="InterPro" id="IPR009061">
    <property type="entry name" value="DNA-bd_dom_put_sf"/>
</dbReference>
<reference evidence="6" key="1">
    <citation type="submission" date="2020-12" db="EMBL/GenBank/DDBJ databases">
        <title>Vagococcus allomyrinae sp. nov. and Enterococcus lavae sp. nov., isolated from the larvae of Allomyrina dichotoma.</title>
        <authorList>
            <person name="Lee S.D."/>
        </authorList>
    </citation>
    <scope>NUCLEOTIDE SEQUENCE</scope>
    <source>
        <strain evidence="6">BWB3-3</strain>
    </source>
</reference>
<dbReference type="Proteomes" id="UP000674938">
    <property type="component" value="Unassembled WGS sequence"/>
</dbReference>
<name>A0A940P648_9ENTE</name>
<keyword evidence="2" id="KW-0805">Transcription regulation</keyword>
<gene>
    <name evidence="6" type="ORF">I6N95_05530</name>
</gene>
<evidence type="ECO:0000313" key="7">
    <source>
        <dbReference type="Proteomes" id="UP000674938"/>
    </source>
</evidence>
<dbReference type="EMBL" id="JAEEGA010000003">
    <property type="protein sequence ID" value="MBP1040456.1"/>
    <property type="molecule type" value="Genomic_DNA"/>
</dbReference>
<dbReference type="GO" id="GO:0003677">
    <property type="term" value="F:DNA binding"/>
    <property type="evidence" value="ECO:0007669"/>
    <property type="project" value="UniProtKB-KW"/>
</dbReference>
<comment type="caution">
    <text evidence="6">The sequence shown here is derived from an EMBL/GenBank/DDBJ whole genome shotgun (WGS) entry which is preliminary data.</text>
</comment>
<dbReference type="RefSeq" id="WP_209525441.1">
    <property type="nucleotide sequence ID" value="NZ_JAEEGA010000003.1"/>
</dbReference>
<sequence>MTYRPIDIARKLNISTSSLRFYEEDGIVPKPERTASGYRIYTEEHLYYFQAIRSLSLGFGYQLTHRIMGKILNKEMLAAFWLINDSQANLNKEKKLTDQTLEMLTGQELHTELNLPKRGWFTIGEAADKLNLSTTALRHWCLEGLIEPERDLESGYRMFTYEMMQKVLLIRVIKTSTWSLDEVRSTLTRLDHHSPEKIVEIAQHSLTYINQAIQRQLVGIHYLYMLCRELSLTEIDDFPRQPMVKKARFVLKKDETN</sequence>
<feature type="domain" description="HTH merR-type" evidence="5">
    <location>
        <begin position="120"/>
        <end position="189"/>
    </location>
</feature>
<keyword evidence="1" id="KW-0678">Repressor</keyword>
<evidence type="ECO:0000256" key="4">
    <source>
        <dbReference type="ARBA" id="ARBA00023163"/>
    </source>
</evidence>
<dbReference type="Gene3D" id="1.10.1660.10">
    <property type="match status" value="2"/>
</dbReference>
<organism evidence="6 7">
    <name type="scientific">Vagococcus allomyrinae</name>
    <dbReference type="NCBI Taxonomy" id="2794353"/>
    <lineage>
        <taxon>Bacteria</taxon>
        <taxon>Bacillati</taxon>
        <taxon>Bacillota</taxon>
        <taxon>Bacilli</taxon>
        <taxon>Lactobacillales</taxon>
        <taxon>Enterococcaceae</taxon>
        <taxon>Vagococcus</taxon>
    </lineage>
</organism>
<dbReference type="SMART" id="SM00422">
    <property type="entry name" value="HTH_MERR"/>
    <property type="match status" value="2"/>
</dbReference>
<feature type="domain" description="HTH merR-type" evidence="5">
    <location>
        <begin position="2"/>
        <end position="70"/>
    </location>
</feature>
<evidence type="ECO:0000313" key="6">
    <source>
        <dbReference type="EMBL" id="MBP1040456.1"/>
    </source>
</evidence>
<dbReference type="InterPro" id="IPR047057">
    <property type="entry name" value="MerR_fam"/>
</dbReference>
<keyword evidence="7" id="KW-1185">Reference proteome</keyword>
<dbReference type="Pfam" id="PF00376">
    <property type="entry name" value="MerR"/>
    <property type="match status" value="2"/>
</dbReference>
<dbReference type="PANTHER" id="PTHR30204:SF69">
    <property type="entry name" value="MERR-FAMILY TRANSCRIPTIONAL REGULATOR"/>
    <property type="match status" value="1"/>
</dbReference>
<protein>
    <submittedName>
        <fullName evidence="6">MerR family DNA-binding transcriptional regulator</fullName>
    </submittedName>
</protein>
<dbReference type="SUPFAM" id="SSF46955">
    <property type="entry name" value="Putative DNA-binding domain"/>
    <property type="match status" value="2"/>
</dbReference>
<dbReference type="PROSITE" id="PS50937">
    <property type="entry name" value="HTH_MERR_2"/>
    <property type="match status" value="2"/>
</dbReference>
<dbReference type="AlphaFoldDB" id="A0A940P648"/>
<evidence type="ECO:0000256" key="1">
    <source>
        <dbReference type="ARBA" id="ARBA00022491"/>
    </source>
</evidence>
<accession>A0A940P648</accession>
<keyword evidence="3 6" id="KW-0238">DNA-binding</keyword>
<evidence type="ECO:0000256" key="3">
    <source>
        <dbReference type="ARBA" id="ARBA00023125"/>
    </source>
</evidence>
<dbReference type="PANTHER" id="PTHR30204">
    <property type="entry name" value="REDOX-CYCLING DRUG-SENSING TRANSCRIPTIONAL ACTIVATOR SOXR"/>
    <property type="match status" value="1"/>
</dbReference>
<proteinExistence type="predicted"/>